<accession>A0ABQ4E089</accession>
<dbReference type="InterPro" id="IPR007627">
    <property type="entry name" value="RNA_pol_sigma70_r2"/>
</dbReference>
<feature type="domain" description="SnoaL-like" evidence="11">
    <location>
        <begin position="243"/>
        <end position="342"/>
    </location>
</feature>
<evidence type="ECO:0000256" key="8">
    <source>
        <dbReference type="SAM" id="MobiDB-lite"/>
    </source>
</evidence>
<keyword evidence="3 7" id="KW-0805">Transcription regulation</keyword>
<dbReference type="Pfam" id="PF08281">
    <property type="entry name" value="Sigma70_r4_2"/>
    <property type="match status" value="1"/>
</dbReference>
<dbReference type="InterPro" id="IPR032710">
    <property type="entry name" value="NTF2-like_dom_sf"/>
</dbReference>
<dbReference type="InterPro" id="IPR036388">
    <property type="entry name" value="WH-like_DNA-bd_sf"/>
</dbReference>
<dbReference type="InterPro" id="IPR013325">
    <property type="entry name" value="RNA_pol_sigma_r2"/>
</dbReference>
<keyword evidence="5 7" id="KW-0238">DNA-binding</keyword>
<protein>
    <recommendedName>
        <fullName evidence="7">RNA polymerase sigma factor</fullName>
    </recommendedName>
</protein>
<dbReference type="NCBIfam" id="NF006089">
    <property type="entry name" value="PRK08241.1"/>
    <property type="match status" value="1"/>
</dbReference>
<dbReference type="Proteomes" id="UP000646749">
    <property type="component" value="Unassembled WGS sequence"/>
</dbReference>
<dbReference type="NCBIfam" id="TIGR02937">
    <property type="entry name" value="sigma70-ECF"/>
    <property type="match status" value="1"/>
</dbReference>
<sequence length="360" mass="39793">MCTGERGSAISGIGADSGGSERSIGVDAVRAGDELAFTELSERYRRELQVHCYRMLGSFDDSEDLVQETFLRAWRGRESFQGRSTFRAWLYRIATNACLDFLDRHPRQPRQPFAPVGGDLAVAARTPLPQVEVAWLQPYPDRLLEPVAPSEGQPEAAVVAKETIELAFLAAIQHLPPKQRAVLIMRDVLGWSANDTAALLDGTVAAVNSALQRARATLKLHLPERRIDWTPATDPSEEERAVLRRYVEATERADLAGLAALLREDARFTMPPTPAWFTGRTAIMEIWAPMLLGPEAWPDWRHVFTEANRQPAVAGYVRRPGESAYRALGLDVLRIEGGAVAEITSFPPQVFAAFGLPLTL</sequence>
<dbReference type="InterPro" id="IPR014284">
    <property type="entry name" value="RNA_pol_sigma-70_dom"/>
</dbReference>
<dbReference type="Gene3D" id="1.10.1740.10">
    <property type="match status" value="1"/>
</dbReference>
<keyword evidence="4 7" id="KW-0731">Sigma factor</keyword>
<dbReference type="Pfam" id="PF04542">
    <property type="entry name" value="Sigma70_r2"/>
    <property type="match status" value="1"/>
</dbReference>
<dbReference type="SUPFAM" id="SSF54427">
    <property type="entry name" value="NTF2-like"/>
    <property type="match status" value="1"/>
</dbReference>
<dbReference type="PANTHER" id="PTHR43133:SF65">
    <property type="entry name" value="ECF RNA POLYMERASE SIGMA FACTOR SIGG"/>
    <property type="match status" value="1"/>
</dbReference>
<dbReference type="PROSITE" id="PS01063">
    <property type="entry name" value="SIGMA70_ECF"/>
    <property type="match status" value="1"/>
</dbReference>
<evidence type="ECO:0000256" key="7">
    <source>
        <dbReference type="RuleBase" id="RU000716"/>
    </source>
</evidence>
<feature type="region of interest" description="Disordered" evidence="8">
    <location>
        <begin position="1"/>
        <end position="21"/>
    </location>
</feature>
<comment type="subunit">
    <text evidence="2">Interacts transiently with the RNA polymerase catalytic core formed by RpoA, RpoB, RpoC and RpoZ (2 alpha, 1 beta, 1 beta' and 1 omega subunit) to form the RNA polymerase holoenzyme that can initiate transcription.</text>
</comment>
<evidence type="ECO:0000256" key="6">
    <source>
        <dbReference type="ARBA" id="ARBA00023163"/>
    </source>
</evidence>
<dbReference type="NCBIfam" id="TIGR02960">
    <property type="entry name" value="SigX5"/>
    <property type="match status" value="1"/>
</dbReference>
<gene>
    <name evidence="12" type="primary">rpoE_9</name>
    <name evidence="12" type="ORF">Pen02_26570</name>
</gene>
<evidence type="ECO:0000256" key="5">
    <source>
        <dbReference type="ARBA" id="ARBA00023125"/>
    </source>
</evidence>
<dbReference type="Pfam" id="PF12680">
    <property type="entry name" value="SnoaL_2"/>
    <property type="match status" value="1"/>
</dbReference>
<proteinExistence type="inferred from homology"/>
<evidence type="ECO:0000256" key="1">
    <source>
        <dbReference type="ARBA" id="ARBA00010641"/>
    </source>
</evidence>
<comment type="caution">
    <text evidence="12">The sequence shown here is derived from an EMBL/GenBank/DDBJ whole genome shotgun (WGS) entry which is preliminary data.</text>
</comment>
<evidence type="ECO:0000313" key="12">
    <source>
        <dbReference type="EMBL" id="GIG87721.1"/>
    </source>
</evidence>
<dbReference type="Gene3D" id="1.10.10.10">
    <property type="entry name" value="Winged helix-like DNA-binding domain superfamily/Winged helix DNA-binding domain"/>
    <property type="match status" value="1"/>
</dbReference>
<dbReference type="InterPro" id="IPR013249">
    <property type="entry name" value="RNA_pol_sigma70_r4_t2"/>
</dbReference>
<keyword evidence="13" id="KW-1185">Reference proteome</keyword>
<dbReference type="PANTHER" id="PTHR43133">
    <property type="entry name" value="RNA POLYMERASE ECF-TYPE SIGMA FACTO"/>
    <property type="match status" value="1"/>
</dbReference>
<dbReference type="InterPro" id="IPR039425">
    <property type="entry name" value="RNA_pol_sigma-70-like"/>
</dbReference>
<evidence type="ECO:0000259" key="9">
    <source>
        <dbReference type="Pfam" id="PF04542"/>
    </source>
</evidence>
<feature type="domain" description="RNA polymerase sigma-70 region 2" evidence="9">
    <location>
        <begin position="42"/>
        <end position="105"/>
    </location>
</feature>
<evidence type="ECO:0000256" key="2">
    <source>
        <dbReference type="ARBA" id="ARBA00011344"/>
    </source>
</evidence>
<dbReference type="SUPFAM" id="SSF88946">
    <property type="entry name" value="Sigma2 domain of RNA polymerase sigma factors"/>
    <property type="match status" value="1"/>
</dbReference>
<evidence type="ECO:0000256" key="3">
    <source>
        <dbReference type="ARBA" id="ARBA00023015"/>
    </source>
</evidence>
<dbReference type="EMBL" id="BONW01000013">
    <property type="protein sequence ID" value="GIG87721.1"/>
    <property type="molecule type" value="Genomic_DNA"/>
</dbReference>
<dbReference type="InterPro" id="IPR013324">
    <property type="entry name" value="RNA_pol_sigma_r3/r4-like"/>
</dbReference>
<evidence type="ECO:0000256" key="4">
    <source>
        <dbReference type="ARBA" id="ARBA00023082"/>
    </source>
</evidence>
<reference evidence="12 13" key="1">
    <citation type="submission" date="2021-01" db="EMBL/GenBank/DDBJ databases">
        <title>Whole genome shotgun sequence of Plantactinospora endophytica NBRC 110450.</title>
        <authorList>
            <person name="Komaki H."/>
            <person name="Tamura T."/>
        </authorList>
    </citation>
    <scope>NUCLEOTIDE SEQUENCE [LARGE SCALE GENOMIC DNA]</scope>
    <source>
        <strain evidence="12 13">NBRC 110450</strain>
    </source>
</reference>
<evidence type="ECO:0000313" key="13">
    <source>
        <dbReference type="Proteomes" id="UP000646749"/>
    </source>
</evidence>
<keyword evidence="6 7" id="KW-0804">Transcription</keyword>
<dbReference type="SUPFAM" id="SSF88659">
    <property type="entry name" value="Sigma3 and sigma4 domains of RNA polymerase sigma factors"/>
    <property type="match status" value="1"/>
</dbReference>
<organism evidence="12 13">
    <name type="scientific">Plantactinospora endophytica</name>
    <dbReference type="NCBI Taxonomy" id="673535"/>
    <lineage>
        <taxon>Bacteria</taxon>
        <taxon>Bacillati</taxon>
        <taxon>Actinomycetota</taxon>
        <taxon>Actinomycetes</taxon>
        <taxon>Micromonosporales</taxon>
        <taxon>Micromonosporaceae</taxon>
        <taxon>Plantactinospora</taxon>
    </lineage>
</organism>
<evidence type="ECO:0000259" key="10">
    <source>
        <dbReference type="Pfam" id="PF08281"/>
    </source>
</evidence>
<dbReference type="InterPro" id="IPR037401">
    <property type="entry name" value="SnoaL-like"/>
</dbReference>
<dbReference type="Gene3D" id="3.10.450.50">
    <property type="match status" value="1"/>
</dbReference>
<evidence type="ECO:0000259" key="11">
    <source>
        <dbReference type="Pfam" id="PF12680"/>
    </source>
</evidence>
<comment type="similarity">
    <text evidence="1 7">Belongs to the sigma-70 factor family. ECF subfamily.</text>
</comment>
<dbReference type="InterPro" id="IPR014305">
    <property type="entry name" value="RNA_pol_sigma-G_actinobac"/>
</dbReference>
<dbReference type="InterPro" id="IPR000838">
    <property type="entry name" value="RNA_pol_sigma70_ECF_CS"/>
</dbReference>
<feature type="domain" description="RNA polymerase sigma factor 70 region 4 type 2" evidence="10">
    <location>
        <begin position="167"/>
        <end position="218"/>
    </location>
</feature>
<dbReference type="CDD" id="cd06171">
    <property type="entry name" value="Sigma70_r4"/>
    <property type="match status" value="1"/>
</dbReference>
<name>A0ABQ4E089_9ACTN</name>
<feature type="compositionally biased region" description="Low complexity" evidence="8">
    <location>
        <begin position="7"/>
        <end position="20"/>
    </location>
</feature>